<keyword evidence="2" id="KW-1185">Reference proteome</keyword>
<dbReference type="EMBL" id="FWEV01000165">
    <property type="protein sequence ID" value="SLM30818.1"/>
    <property type="molecule type" value="Genomic_DNA"/>
</dbReference>
<accession>A0A1W1HEK2</accession>
<sequence length="53" mass="5972">MLEKIITGNIGPATKVVDQFMMPDERMLCLHFDKFTSMSNDGCPYQCGNKMLA</sequence>
<protein>
    <submittedName>
        <fullName evidence="1">Uncharacterized protein</fullName>
    </submittedName>
</protein>
<proteinExistence type="predicted"/>
<dbReference type="Proteomes" id="UP000191931">
    <property type="component" value="Unassembled WGS sequence"/>
</dbReference>
<evidence type="ECO:0000313" key="1">
    <source>
        <dbReference type="EMBL" id="SLM30818.1"/>
    </source>
</evidence>
<dbReference type="AlphaFoldDB" id="A0A1W1HEK2"/>
<name>A0A1W1HEK2_9BACT</name>
<gene>
    <name evidence="1" type="ORF">MTBBW1_2470005</name>
</gene>
<reference evidence="1 2" key="1">
    <citation type="submission" date="2017-03" db="EMBL/GenBank/DDBJ databases">
        <authorList>
            <person name="Afonso C.L."/>
            <person name="Miller P.J."/>
            <person name="Scott M.A."/>
            <person name="Spackman E."/>
            <person name="Goraichik I."/>
            <person name="Dimitrov K.M."/>
            <person name="Suarez D.L."/>
            <person name="Swayne D.E."/>
        </authorList>
    </citation>
    <scope>NUCLEOTIDE SEQUENCE [LARGE SCALE GENOMIC DNA]</scope>
    <source>
        <strain evidence="1">PRJEB14757</strain>
    </source>
</reference>
<organism evidence="1 2">
    <name type="scientific">Desulfamplus magnetovallimortis</name>
    <dbReference type="NCBI Taxonomy" id="1246637"/>
    <lineage>
        <taxon>Bacteria</taxon>
        <taxon>Pseudomonadati</taxon>
        <taxon>Thermodesulfobacteriota</taxon>
        <taxon>Desulfobacteria</taxon>
        <taxon>Desulfobacterales</taxon>
        <taxon>Desulfobacteraceae</taxon>
        <taxon>Desulfamplus</taxon>
    </lineage>
</organism>
<evidence type="ECO:0000313" key="2">
    <source>
        <dbReference type="Proteomes" id="UP000191931"/>
    </source>
</evidence>